<dbReference type="KEGG" id="gtt:GUITHDRAFT_146667"/>
<dbReference type="GeneID" id="17291939"/>
<evidence type="ECO:0000256" key="1">
    <source>
        <dbReference type="SAM" id="MobiDB-lite"/>
    </source>
</evidence>
<gene>
    <name evidence="3" type="ORF">GUITHDRAFT_146667</name>
</gene>
<accession>L1IH60</accession>
<evidence type="ECO:0000259" key="2">
    <source>
        <dbReference type="PROSITE" id="PS50106"/>
    </source>
</evidence>
<dbReference type="HOGENOM" id="CLU_1463897_0_0_1"/>
<organism evidence="3">
    <name type="scientific">Guillardia theta (strain CCMP2712)</name>
    <name type="common">Cryptophyte</name>
    <dbReference type="NCBI Taxonomy" id="905079"/>
    <lineage>
        <taxon>Eukaryota</taxon>
        <taxon>Cryptophyceae</taxon>
        <taxon>Pyrenomonadales</taxon>
        <taxon>Geminigeraceae</taxon>
        <taxon>Guillardia</taxon>
    </lineage>
</organism>
<dbReference type="RefSeq" id="XP_005822145.1">
    <property type="nucleotide sequence ID" value="XM_005822088.1"/>
</dbReference>
<reference evidence="3 5" key="1">
    <citation type="journal article" date="2012" name="Nature">
        <title>Algal genomes reveal evolutionary mosaicism and the fate of nucleomorphs.</title>
        <authorList>
            <consortium name="DOE Joint Genome Institute"/>
            <person name="Curtis B.A."/>
            <person name="Tanifuji G."/>
            <person name="Burki F."/>
            <person name="Gruber A."/>
            <person name="Irimia M."/>
            <person name="Maruyama S."/>
            <person name="Arias M.C."/>
            <person name="Ball S.G."/>
            <person name="Gile G.H."/>
            <person name="Hirakawa Y."/>
            <person name="Hopkins J.F."/>
            <person name="Kuo A."/>
            <person name="Rensing S.A."/>
            <person name="Schmutz J."/>
            <person name="Symeonidi A."/>
            <person name="Elias M."/>
            <person name="Eveleigh R.J."/>
            <person name="Herman E.K."/>
            <person name="Klute M.J."/>
            <person name="Nakayama T."/>
            <person name="Obornik M."/>
            <person name="Reyes-Prieto A."/>
            <person name="Armbrust E.V."/>
            <person name="Aves S.J."/>
            <person name="Beiko R.G."/>
            <person name="Coutinho P."/>
            <person name="Dacks J.B."/>
            <person name="Durnford D.G."/>
            <person name="Fast N.M."/>
            <person name="Green B.R."/>
            <person name="Grisdale C.J."/>
            <person name="Hempel F."/>
            <person name="Henrissat B."/>
            <person name="Hoppner M.P."/>
            <person name="Ishida K."/>
            <person name="Kim E."/>
            <person name="Koreny L."/>
            <person name="Kroth P.G."/>
            <person name="Liu Y."/>
            <person name="Malik S.B."/>
            <person name="Maier U.G."/>
            <person name="McRose D."/>
            <person name="Mock T."/>
            <person name="Neilson J.A."/>
            <person name="Onodera N.T."/>
            <person name="Poole A.M."/>
            <person name="Pritham E.J."/>
            <person name="Richards T.A."/>
            <person name="Rocap G."/>
            <person name="Roy S.W."/>
            <person name="Sarai C."/>
            <person name="Schaack S."/>
            <person name="Shirato S."/>
            <person name="Slamovits C.H."/>
            <person name="Spencer D.F."/>
            <person name="Suzuki S."/>
            <person name="Worden A.Z."/>
            <person name="Zauner S."/>
            <person name="Barry K."/>
            <person name="Bell C."/>
            <person name="Bharti A.K."/>
            <person name="Crow J.A."/>
            <person name="Grimwood J."/>
            <person name="Kramer R."/>
            <person name="Lindquist E."/>
            <person name="Lucas S."/>
            <person name="Salamov A."/>
            <person name="McFadden G.I."/>
            <person name="Lane C.E."/>
            <person name="Keeling P.J."/>
            <person name="Gray M.W."/>
            <person name="Grigoriev I.V."/>
            <person name="Archibald J.M."/>
        </authorList>
    </citation>
    <scope>NUCLEOTIDE SEQUENCE</scope>
    <source>
        <strain evidence="3 5">CCMP2712</strain>
    </source>
</reference>
<reference evidence="5" key="2">
    <citation type="submission" date="2012-11" db="EMBL/GenBank/DDBJ databases">
        <authorList>
            <person name="Kuo A."/>
            <person name="Curtis B.A."/>
            <person name="Tanifuji G."/>
            <person name="Burki F."/>
            <person name="Gruber A."/>
            <person name="Irimia M."/>
            <person name="Maruyama S."/>
            <person name="Arias M.C."/>
            <person name="Ball S.G."/>
            <person name="Gile G.H."/>
            <person name="Hirakawa Y."/>
            <person name="Hopkins J.F."/>
            <person name="Rensing S.A."/>
            <person name="Schmutz J."/>
            <person name="Symeonidi A."/>
            <person name="Elias M."/>
            <person name="Eveleigh R.J."/>
            <person name="Herman E.K."/>
            <person name="Klute M.J."/>
            <person name="Nakayama T."/>
            <person name="Obornik M."/>
            <person name="Reyes-Prieto A."/>
            <person name="Armbrust E.V."/>
            <person name="Aves S.J."/>
            <person name="Beiko R.G."/>
            <person name="Coutinho P."/>
            <person name="Dacks J.B."/>
            <person name="Durnford D.G."/>
            <person name="Fast N.M."/>
            <person name="Green B.R."/>
            <person name="Grisdale C."/>
            <person name="Hempe F."/>
            <person name="Henrissat B."/>
            <person name="Hoppner M.P."/>
            <person name="Ishida K.-I."/>
            <person name="Kim E."/>
            <person name="Koreny L."/>
            <person name="Kroth P.G."/>
            <person name="Liu Y."/>
            <person name="Malik S.-B."/>
            <person name="Maier U.G."/>
            <person name="McRose D."/>
            <person name="Mock T."/>
            <person name="Neilson J.A."/>
            <person name="Onodera N.T."/>
            <person name="Poole A.M."/>
            <person name="Pritham E.J."/>
            <person name="Richards T.A."/>
            <person name="Rocap G."/>
            <person name="Roy S.W."/>
            <person name="Sarai C."/>
            <person name="Schaack S."/>
            <person name="Shirato S."/>
            <person name="Slamovits C.H."/>
            <person name="Spencer D.F."/>
            <person name="Suzuki S."/>
            <person name="Worden A.Z."/>
            <person name="Zauner S."/>
            <person name="Barry K."/>
            <person name="Bell C."/>
            <person name="Bharti A.K."/>
            <person name="Crow J.A."/>
            <person name="Grimwood J."/>
            <person name="Kramer R."/>
            <person name="Lindquist E."/>
            <person name="Lucas S."/>
            <person name="Salamov A."/>
            <person name="McFadden G.I."/>
            <person name="Lane C.E."/>
            <person name="Keeling P.J."/>
            <person name="Gray M.W."/>
            <person name="Grigoriev I.V."/>
            <person name="Archibald J.M."/>
        </authorList>
    </citation>
    <scope>NUCLEOTIDE SEQUENCE</scope>
    <source>
        <strain evidence="5">CCMP2712</strain>
    </source>
</reference>
<dbReference type="Proteomes" id="UP000011087">
    <property type="component" value="Unassembled WGS sequence"/>
</dbReference>
<dbReference type="Pfam" id="PF00595">
    <property type="entry name" value="PDZ"/>
    <property type="match status" value="1"/>
</dbReference>
<dbReference type="SUPFAM" id="SSF50156">
    <property type="entry name" value="PDZ domain-like"/>
    <property type="match status" value="1"/>
</dbReference>
<feature type="region of interest" description="Disordered" evidence="1">
    <location>
        <begin position="114"/>
        <end position="166"/>
    </location>
</feature>
<dbReference type="InterPro" id="IPR036034">
    <property type="entry name" value="PDZ_sf"/>
</dbReference>
<dbReference type="Gene3D" id="2.30.42.10">
    <property type="match status" value="1"/>
</dbReference>
<evidence type="ECO:0000313" key="5">
    <source>
        <dbReference type="Proteomes" id="UP000011087"/>
    </source>
</evidence>
<dbReference type="SMART" id="SM00228">
    <property type="entry name" value="PDZ"/>
    <property type="match status" value="1"/>
</dbReference>
<evidence type="ECO:0000313" key="3">
    <source>
        <dbReference type="EMBL" id="EKX35165.1"/>
    </source>
</evidence>
<dbReference type="OrthoDB" id="6022711at2759"/>
<dbReference type="PaxDb" id="55529-EKX35165"/>
<name>L1IH60_GUITC</name>
<dbReference type="PROSITE" id="PS50106">
    <property type="entry name" value="PDZ"/>
    <property type="match status" value="1"/>
</dbReference>
<proteinExistence type="predicted"/>
<protein>
    <recommendedName>
        <fullName evidence="2">PDZ domain-containing protein</fullName>
    </recommendedName>
</protein>
<evidence type="ECO:0000313" key="4">
    <source>
        <dbReference type="EnsemblProtists" id="EKX35165"/>
    </source>
</evidence>
<dbReference type="InterPro" id="IPR001478">
    <property type="entry name" value="PDZ"/>
</dbReference>
<feature type="domain" description="PDZ" evidence="2">
    <location>
        <begin position="22"/>
        <end position="83"/>
    </location>
</feature>
<dbReference type="EMBL" id="JH993095">
    <property type="protein sequence ID" value="EKX35165.1"/>
    <property type="molecule type" value="Genomic_DNA"/>
</dbReference>
<keyword evidence="5" id="KW-1185">Reference proteome</keyword>
<feature type="compositionally biased region" description="Basic and acidic residues" evidence="1">
    <location>
        <begin position="114"/>
        <end position="135"/>
    </location>
</feature>
<sequence length="185" mass="20446">MSLFAVFDCCSQRLEKEEFQRQSTLSSRPSGPMPSAKVGVGIVFASDGTGGLVVKGLVPRSSAEKSNMLKEGDVLMQVNHVDVHRWPIIEIAPLMLGTPGTSIHLRFARKVVVREDEGKDEDSSSRQDTKRNPRAEEEDSRPKIPKLWQKGGTPRNEHASTDSVLETGNIRYDMIDVQLTRGSVS</sequence>
<dbReference type="AlphaFoldDB" id="L1IH60"/>
<dbReference type="EnsemblProtists" id="EKX35165">
    <property type="protein sequence ID" value="EKX35165"/>
    <property type="gene ID" value="GUITHDRAFT_146667"/>
</dbReference>
<reference evidence="4" key="3">
    <citation type="submission" date="2015-06" db="UniProtKB">
        <authorList>
            <consortium name="EnsemblProtists"/>
        </authorList>
    </citation>
    <scope>IDENTIFICATION</scope>
</reference>